<evidence type="ECO:0000259" key="1">
    <source>
        <dbReference type="Pfam" id="PF00550"/>
    </source>
</evidence>
<protein>
    <recommendedName>
        <fullName evidence="1">Carrier domain-containing protein</fullName>
    </recommendedName>
</protein>
<dbReference type="Pfam" id="PF00550">
    <property type="entry name" value="PP-binding"/>
    <property type="match status" value="1"/>
</dbReference>
<gene>
    <name evidence="2" type="ORF">BE18_04660</name>
</gene>
<accession>A0A150SFE6</accession>
<evidence type="ECO:0000313" key="3">
    <source>
        <dbReference type="Proteomes" id="UP000075515"/>
    </source>
</evidence>
<dbReference type="AlphaFoldDB" id="A0A150SFE6"/>
<organism evidence="2 3">
    <name type="scientific">Sorangium cellulosum</name>
    <name type="common">Polyangium cellulosum</name>
    <dbReference type="NCBI Taxonomy" id="56"/>
    <lineage>
        <taxon>Bacteria</taxon>
        <taxon>Pseudomonadati</taxon>
        <taxon>Myxococcota</taxon>
        <taxon>Polyangia</taxon>
        <taxon>Polyangiales</taxon>
        <taxon>Polyangiaceae</taxon>
        <taxon>Sorangium</taxon>
    </lineage>
</organism>
<dbReference type="Gene3D" id="1.10.1200.10">
    <property type="entry name" value="ACP-like"/>
    <property type="match status" value="1"/>
</dbReference>
<sequence length="87" mass="9279">MLLANDKVTLEVTRQLQQVTPGSLFGPETDLKADLGLSSLSLVSVLTRLCDTFDVDMLALTDADLARLDKVGDLIALFSRMPGAASV</sequence>
<dbReference type="Proteomes" id="UP000075515">
    <property type="component" value="Unassembled WGS sequence"/>
</dbReference>
<reference evidence="2 3" key="1">
    <citation type="submission" date="2014-02" db="EMBL/GenBank/DDBJ databases">
        <title>The small core and large imbalanced accessory genome model reveals a collaborative survival strategy of Sorangium cellulosum strains in nature.</title>
        <authorList>
            <person name="Han K."/>
            <person name="Peng R."/>
            <person name="Blom J."/>
            <person name="Li Y.-Z."/>
        </authorList>
    </citation>
    <scope>NUCLEOTIDE SEQUENCE [LARGE SCALE GENOMIC DNA]</scope>
    <source>
        <strain evidence="2 3">So0149</strain>
    </source>
</reference>
<dbReference type="EMBL" id="JEMC01002069">
    <property type="protein sequence ID" value="KYF91097.1"/>
    <property type="molecule type" value="Genomic_DNA"/>
</dbReference>
<proteinExistence type="predicted"/>
<comment type="caution">
    <text evidence="2">The sequence shown here is derived from an EMBL/GenBank/DDBJ whole genome shotgun (WGS) entry which is preliminary data.</text>
</comment>
<name>A0A150SFE6_SORCE</name>
<dbReference type="SUPFAM" id="SSF47336">
    <property type="entry name" value="ACP-like"/>
    <property type="match status" value="1"/>
</dbReference>
<dbReference type="InterPro" id="IPR009081">
    <property type="entry name" value="PP-bd_ACP"/>
</dbReference>
<evidence type="ECO:0000313" key="2">
    <source>
        <dbReference type="EMBL" id="KYF91097.1"/>
    </source>
</evidence>
<feature type="domain" description="Carrier" evidence="1">
    <location>
        <begin position="24"/>
        <end position="77"/>
    </location>
</feature>
<dbReference type="InterPro" id="IPR036736">
    <property type="entry name" value="ACP-like_sf"/>
</dbReference>